<comment type="caution">
    <text evidence="2">The sequence shown here is derived from an EMBL/GenBank/DDBJ whole genome shotgun (WGS) entry which is preliminary data.</text>
</comment>
<gene>
    <name evidence="2" type="ORF">Atai01_28890</name>
</gene>
<sequence>MFAQEVPAWGSTALTVVSIAVLVSALVVALRALWNFRNRK</sequence>
<keyword evidence="1" id="KW-1133">Transmembrane helix</keyword>
<keyword evidence="3" id="KW-1185">Reference proteome</keyword>
<reference evidence="2" key="1">
    <citation type="submission" date="2023-03" db="EMBL/GenBank/DDBJ databases">
        <title>Amycolatopsis taiwanensis NBRC 103393.</title>
        <authorList>
            <person name="Ichikawa N."/>
            <person name="Sato H."/>
            <person name="Tonouchi N."/>
        </authorList>
    </citation>
    <scope>NUCLEOTIDE SEQUENCE</scope>
    <source>
        <strain evidence="2">NBRC 103393</strain>
    </source>
</reference>
<accession>A0A9W6R0N1</accession>
<protein>
    <submittedName>
        <fullName evidence="2">Uncharacterized protein</fullName>
    </submittedName>
</protein>
<feature type="transmembrane region" description="Helical" evidence="1">
    <location>
        <begin position="12"/>
        <end position="34"/>
    </location>
</feature>
<evidence type="ECO:0000313" key="2">
    <source>
        <dbReference type="EMBL" id="GLY66270.1"/>
    </source>
</evidence>
<proteinExistence type="predicted"/>
<name>A0A9W6R0N1_9PSEU</name>
<dbReference type="RefSeq" id="WP_281174120.1">
    <property type="nucleotide sequence ID" value="NZ_BSTI01000005.1"/>
</dbReference>
<keyword evidence="1" id="KW-0472">Membrane</keyword>
<dbReference type="AlphaFoldDB" id="A0A9W6R0N1"/>
<evidence type="ECO:0000313" key="3">
    <source>
        <dbReference type="Proteomes" id="UP001165136"/>
    </source>
</evidence>
<keyword evidence="1" id="KW-0812">Transmembrane</keyword>
<organism evidence="2 3">
    <name type="scientific">Amycolatopsis taiwanensis</name>
    <dbReference type="NCBI Taxonomy" id="342230"/>
    <lineage>
        <taxon>Bacteria</taxon>
        <taxon>Bacillati</taxon>
        <taxon>Actinomycetota</taxon>
        <taxon>Actinomycetes</taxon>
        <taxon>Pseudonocardiales</taxon>
        <taxon>Pseudonocardiaceae</taxon>
        <taxon>Amycolatopsis</taxon>
    </lineage>
</organism>
<evidence type="ECO:0000256" key="1">
    <source>
        <dbReference type="SAM" id="Phobius"/>
    </source>
</evidence>
<dbReference type="EMBL" id="BSTI01000005">
    <property type="protein sequence ID" value="GLY66270.1"/>
    <property type="molecule type" value="Genomic_DNA"/>
</dbReference>
<dbReference type="Proteomes" id="UP001165136">
    <property type="component" value="Unassembled WGS sequence"/>
</dbReference>